<dbReference type="AlphaFoldDB" id="A0A9W7C4V4"/>
<sequence length="495" mass="53505">MGNKPPKGTATSTAATTIKAVSALKHGNSPPTAAESPKVDPAPKIPPPAEEKKDDLPPESPKPANAEPPEQQVNIVPKEEEVTVSLELDDEVECDTLEKGKSPLPSNATPSSSSINELAPLNFSDPPSTSLNNYPPPSPPHGSFSTYPLSSEESPNAPPTTPTSPAPPPPKPTYKMMEAAVVKLMEEGVELVAVNDFEGGLERFKRAREAGGELWGKEDGRTGEVTRKEAECLRRMGRSGEAAGRYGEALKVLRGVHGDNDGDVLRCEYDMGCCLMEGGELEEAKESFGHCLEGRERWTPEKKRGGGGGKVSVQEVEETRRKVEELNGILEGVTLEGLLESPRVSPRVSPEEQKEDEKPVPSSSLSSPSPPSHLASLPAPIPGGRKGPLSDQAPPALEFVSKKQFIKIKKRPSPKSKEASMSPTKAPNWAENHKLRTKIRELKDDNKKALSENETLKREMASAKKQIDTMRKVMERQKKELAKLRGGDAVGFKPT</sequence>
<dbReference type="Pfam" id="PF13424">
    <property type="entry name" value="TPR_12"/>
    <property type="match status" value="1"/>
</dbReference>
<dbReference type="Gene3D" id="1.25.40.10">
    <property type="entry name" value="Tetratricopeptide repeat domain"/>
    <property type="match status" value="1"/>
</dbReference>
<evidence type="ECO:0000313" key="2">
    <source>
        <dbReference type="EMBL" id="GMH99705.1"/>
    </source>
</evidence>
<dbReference type="EMBL" id="BRXX01000237">
    <property type="protein sequence ID" value="GMH99705.1"/>
    <property type="molecule type" value="Genomic_DNA"/>
</dbReference>
<evidence type="ECO:0000313" key="3">
    <source>
        <dbReference type="Proteomes" id="UP001165160"/>
    </source>
</evidence>
<gene>
    <name evidence="2" type="ORF">TrVE_jg349</name>
</gene>
<dbReference type="InterPro" id="IPR011990">
    <property type="entry name" value="TPR-like_helical_dom_sf"/>
</dbReference>
<dbReference type="Proteomes" id="UP001165160">
    <property type="component" value="Unassembled WGS sequence"/>
</dbReference>
<accession>A0A9W7C4V4</accession>
<name>A0A9W7C4V4_9STRA</name>
<feature type="compositionally biased region" description="Basic residues" evidence="1">
    <location>
        <begin position="404"/>
        <end position="414"/>
    </location>
</feature>
<protein>
    <submittedName>
        <fullName evidence="2">Uncharacterized protein</fullName>
    </submittedName>
</protein>
<evidence type="ECO:0000256" key="1">
    <source>
        <dbReference type="SAM" id="MobiDB-lite"/>
    </source>
</evidence>
<feature type="region of interest" description="Disordered" evidence="1">
    <location>
        <begin position="22"/>
        <end position="173"/>
    </location>
</feature>
<feature type="compositionally biased region" description="Low complexity" evidence="1">
    <location>
        <begin position="360"/>
        <end position="378"/>
    </location>
</feature>
<feature type="region of interest" description="Disordered" evidence="1">
    <location>
        <begin position="331"/>
        <end position="433"/>
    </location>
</feature>
<feature type="compositionally biased region" description="Polar residues" evidence="1">
    <location>
        <begin position="104"/>
        <end position="116"/>
    </location>
</feature>
<dbReference type="SUPFAM" id="SSF48452">
    <property type="entry name" value="TPR-like"/>
    <property type="match status" value="1"/>
</dbReference>
<dbReference type="PANTHER" id="PTHR48125:SF12">
    <property type="entry name" value="AT HOOK TRANSCRIPTION FACTOR FAMILY-RELATED"/>
    <property type="match status" value="1"/>
</dbReference>
<keyword evidence="3" id="KW-1185">Reference proteome</keyword>
<comment type="caution">
    <text evidence="2">The sequence shown here is derived from an EMBL/GenBank/DDBJ whole genome shotgun (WGS) entry which is preliminary data.</text>
</comment>
<dbReference type="PANTHER" id="PTHR48125">
    <property type="entry name" value="LP07818P1"/>
    <property type="match status" value="1"/>
</dbReference>
<feature type="compositionally biased region" description="Pro residues" evidence="1">
    <location>
        <begin position="156"/>
        <end position="172"/>
    </location>
</feature>
<organism evidence="2 3">
    <name type="scientific">Triparma verrucosa</name>
    <dbReference type="NCBI Taxonomy" id="1606542"/>
    <lineage>
        <taxon>Eukaryota</taxon>
        <taxon>Sar</taxon>
        <taxon>Stramenopiles</taxon>
        <taxon>Ochrophyta</taxon>
        <taxon>Bolidophyceae</taxon>
        <taxon>Parmales</taxon>
        <taxon>Triparmaceae</taxon>
        <taxon>Triparma</taxon>
    </lineage>
</organism>
<proteinExistence type="predicted"/>
<feature type="compositionally biased region" description="Basic and acidic residues" evidence="1">
    <location>
        <begin position="349"/>
        <end position="359"/>
    </location>
</feature>
<reference evidence="3" key="1">
    <citation type="journal article" date="2023" name="Commun. Biol.">
        <title>Genome analysis of Parmales, the sister group of diatoms, reveals the evolutionary specialization of diatoms from phago-mixotrophs to photoautotrophs.</title>
        <authorList>
            <person name="Ban H."/>
            <person name="Sato S."/>
            <person name="Yoshikawa S."/>
            <person name="Yamada K."/>
            <person name="Nakamura Y."/>
            <person name="Ichinomiya M."/>
            <person name="Sato N."/>
            <person name="Blanc-Mathieu R."/>
            <person name="Endo H."/>
            <person name="Kuwata A."/>
            <person name="Ogata H."/>
        </authorList>
    </citation>
    <scope>NUCLEOTIDE SEQUENCE [LARGE SCALE GENOMIC DNA]</scope>
    <source>
        <strain evidence="3">NIES 3699</strain>
    </source>
</reference>